<comment type="caution">
    <text evidence="2">The sequence shown here is derived from an EMBL/GenBank/DDBJ whole genome shotgun (WGS) entry which is preliminary data.</text>
</comment>
<evidence type="ECO:0000313" key="3">
    <source>
        <dbReference type="Proteomes" id="UP001314170"/>
    </source>
</evidence>
<proteinExistence type="predicted"/>
<dbReference type="InterPro" id="IPR023631">
    <property type="entry name" value="Amidase_dom"/>
</dbReference>
<dbReference type="PANTHER" id="PTHR42678">
    <property type="entry name" value="AMIDASE"/>
    <property type="match status" value="1"/>
</dbReference>
<dbReference type="AlphaFoldDB" id="A0AAV1R705"/>
<name>A0AAV1R705_9ROSI</name>
<organism evidence="2 3">
    <name type="scientific">Dovyalis caffra</name>
    <dbReference type="NCBI Taxonomy" id="77055"/>
    <lineage>
        <taxon>Eukaryota</taxon>
        <taxon>Viridiplantae</taxon>
        <taxon>Streptophyta</taxon>
        <taxon>Embryophyta</taxon>
        <taxon>Tracheophyta</taxon>
        <taxon>Spermatophyta</taxon>
        <taxon>Magnoliopsida</taxon>
        <taxon>eudicotyledons</taxon>
        <taxon>Gunneridae</taxon>
        <taxon>Pentapetalae</taxon>
        <taxon>rosids</taxon>
        <taxon>fabids</taxon>
        <taxon>Malpighiales</taxon>
        <taxon>Salicaceae</taxon>
        <taxon>Flacourtieae</taxon>
        <taxon>Dovyalis</taxon>
    </lineage>
</organism>
<dbReference type="EMBL" id="CAWUPB010000913">
    <property type="protein sequence ID" value="CAK7329536.1"/>
    <property type="molecule type" value="Genomic_DNA"/>
</dbReference>
<evidence type="ECO:0000313" key="2">
    <source>
        <dbReference type="EMBL" id="CAK7329536.1"/>
    </source>
</evidence>
<dbReference type="InterPro" id="IPR036928">
    <property type="entry name" value="AS_sf"/>
</dbReference>
<dbReference type="SUPFAM" id="SSF75304">
    <property type="entry name" value="Amidase signature (AS) enzymes"/>
    <property type="match status" value="1"/>
</dbReference>
<protein>
    <recommendedName>
        <fullName evidence="1">Amidase domain-containing protein</fullName>
    </recommendedName>
</protein>
<sequence length="279" mass="30694">MKKCRPICRTVSDAVYVLDAIVGFDPRDSEATREAAEYIPTGGYKQFLKKDGLKGKRVGVVRNPFLDSFDVSTVISTFNHHLEVLRQGGANVVDNLQIANIDVIMDPSQSGEAIVMLAEFKLTINQYLEELIKSPVRSLAEIIAFNNNNPDLESMNKYGQELLIAAEMTNGFGEEEMKAVKLMEKLSEEGFEKLMKENELDVMVTLGVDVSTVLAIGGYPALTVPAGYDSKGKPVGICFGGLKGMEPKLIEVAYAFEQATLSRKPPFSFSLDLKQKLSL</sequence>
<dbReference type="PANTHER" id="PTHR42678:SF25">
    <property type="entry name" value="AMIDASE C869.01"/>
    <property type="match status" value="1"/>
</dbReference>
<gene>
    <name evidence="2" type="ORF">DCAF_LOCUS7291</name>
</gene>
<dbReference type="Gene3D" id="3.90.1300.10">
    <property type="entry name" value="Amidase signature (AS) domain"/>
    <property type="match status" value="1"/>
</dbReference>
<accession>A0AAV1R705</accession>
<dbReference type="Pfam" id="PF01425">
    <property type="entry name" value="Amidase"/>
    <property type="match status" value="1"/>
</dbReference>
<keyword evidence="3" id="KW-1185">Reference proteome</keyword>
<reference evidence="2 3" key="1">
    <citation type="submission" date="2024-01" db="EMBL/GenBank/DDBJ databases">
        <authorList>
            <person name="Waweru B."/>
        </authorList>
    </citation>
    <scope>NUCLEOTIDE SEQUENCE [LARGE SCALE GENOMIC DNA]</scope>
</reference>
<evidence type="ECO:0000259" key="1">
    <source>
        <dbReference type="Pfam" id="PF01425"/>
    </source>
</evidence>
<feature type="domain" description="Amidase" evidence="1">
    <location>
        <begin position="6"/>
        <end position="249"/>
    </location>
</feature>
<dbReference type="Proteomes" id="UP001314170">
    <property type="component" value="Unassembled WGS sequence"/>
</dbReference>